<evidence type="ECO:0000313" key="3">
    <source>
        <dbReference type="Proteomes" id="UP000238701"/>
    </source>
</evidence>
<evidence type="ECO:0008006" key="4">
    <source>
        <dbReference type="Google" id="ProtNLM"/>
    </source>
</evidence>
<organism evidence="2 3">
    <name type="scientific">Candidatus Sulfotelmatobacter kueseliae</name>
    <dbReference type="NCBI Taxonomy" id="2042962"/>
    <lineage>
        <taxon>Bacteria</taxon>
        <taxon>Pseudomonadati</taxon>
        <taxon>Acidobacteriota</taxon>
        <taxon>Terriglobia</taxon>
        <taxon>Terriglobales</taxon>
        <taxon>Candidatus Korobacteraceae</taxon>
        <taxon>Candidatus Sulfotelmatobacter</taxon>
    </lineage>
</organism>
<dbReference type="EMBL" id="OMOD01000188">
    <property type="protein sequence ID" value="SPF48935.1"/>
    <property type="molecule type" value="Genomic_DNA"/>
</dbReference>
<proteinExistence type="predicted"/>
<dbReference type="AlphaFoldDB" id="A0A2U3LAF9"/>
<accession>A0A2U3LAF9</accession>
<keyword evidence="1" id="KW-0812">Transmembrane</keyword>
<gene>
    <name evidence="2" type="ORF">SBA1_90071</name>
</gene>
<name>A0A2U3LAF9_9BACT</name>
<dbReference type="OrthoDB" id="7504054at2"/>
<keyword evidence="1" id="KW-0472">Membrane</keyword>
<dbReference type="Proteomes" id="UP000238701">
    <property type="component" value="Unassembled WGS sequence"/>
</dbReference>
<keyword evidence="1" id="KW-1133">Transmembrane helix</keyword>
<sequence>MEESVTPHVPLDNYSAQTKRRRISLKLSLLATVLVIGYFMWQCESGMRAGARLSDDAVRHFHSQLDSQAYGDILRDSDEAFQNSANHDETTKFLAGVHSKLGPSRGFARTNISVASTTNGTFITVTYQSTYDQGNAVETFTWRKAGSGLKLVSYGVNSNVFVTR</sequence>
<dbReference type="InterPro" id="IPR025091">
    <property type="entry name" value="DUF4019"/>
</dbReference>
<reference evidence="3" key="1">
    <citation type="submission" date="2018-02" db="EMBL/GenBank/DDBJ databases">
        <authorList>
            <person name="Hausmann B."/>
        </authorList>
    </citation>
    <scope>NUCLEOTIDE SEQUENCE [LARGE SCALE GENOMIC DNA]</scope>
    <source>
        <strain evidence="3">Peat soil MAG SbA1</strain>
    </source>
</reference>
<protein>
    <recommendedName>
        <fullName evidence="4">DUF4019 domain-containing protein</fullName>
    </recommendedName>
</protein>
<evidence type="ECO:0000313" key="2">
    <source>
        <dbReference type="EMBL" id="SPF48935.1"/>
    </source>
</evidence>
<dbReference type="Pfam" id="PF13211">
    <property type="entry name" value="DUF4019"/>
    <property type="match status" value="1"/>
</dbReference>
<evidence type="ECO:0000256" key="1">
    <source>
        <dbReference type="SAM" id="Phobius"/>
    </source>
</evidence>
<feature type="transmembrane region" description="Helical" evidence="1">
    <location>
        <begin position="23"/>
        <end position="41"/>
    </location>
</feature>